<protein>
    <recommendedName>
        <fullName evidence="1">Ig-like domain-containing protein</fullName>
    </recommendedName>
</protein>
<feature type="domain" description="Ig-like" evidence="1">
    <location>
        <begin position="28"/>
        <end position="68"/>
    </location>
</feature>
<evidence type="ECO:0000313" key="2">
    <source>
        <dbReference type="Ensembl" id="ENSPLAP00000009566.1"/>
    </source>
</evidence>
<evidence type="ECO:0000259" key="1">
    <source>
        <dbReference type="PROSITE" id="PS50835"/>
    </source>
</evidence>
<dbReference type="InterPro" id="IPR007110">
    <property type="entry name" value="Ig-like_dom"/>
</dbReference>
<organism evidence="2 3">
    <name type="scientific">Poecilia latipinna</name>
    <name type="common">sailfin molly</name>
    <dbReference type="NCBI Taxonomy" id="48699"/>
    <lineage>
        <taxon>Eukaryota</taxon>
        <taxon>Metazoa</taxon>
        <taxon>Chordata</taxon>
        <taxon>Craniata</taxon>
        <taxon>Vertebrata</taxon>
        <taxon>Euteleostomi</taxon>
        <taxon>Actinopterygii</taxon>
        <taxon>Neopterygii</taxon>
        <taxon>Teleostei</taxon>
        <taxon>Neoteleostei</taxon>
        <taxon>Acanthomorphata</taxon>
        <taxon>Ovalentaria</taxon>
        <taxon>Atherinomorphae</taxon>
        <taxon>Cyprinodontiformes</taxon>
        <taxon>Poeciliidae</taxon>
        <taxon>Poeciliinae</taxon>
        <taxon>Poecilia</taxon>
    </lineage>
</organism>
<dbReference type="Proteomes" id="UP000261500">
    <property type="component" value="Unplaced"/>
</dbReference>
<dbReference type="InterPro" id="IPR013783">
    <property type="entry name" value="Ig-like_fold"/>
</dbReference>
<sequence length="125" mass="13403">MSLSLSGGPPCELYKEAVPIQGTKEDKAELAVLVQGPDNITVTMGTEVSMQCTVRGFPVPMVNWFKDGCLLSSCSATFSLLNNGQLLILRSDTPQDSRETFGFFSPDRLVLKHVSNSRPGGSGPP</sequence>
<evidence type="ECO:0000313" key="3">
    <source>
        <dbReference type="Proteomes" id="UP000261500"/>
    </source>
</evidence>
<name>A0A3B3U9V6_9TELE</name>
<reference evidence="2" key="2">
    <citation type="submission" date="2025-09" db="UniProtKB">
        <authorList>
            <consortium name="Ensembl"/>
        </authorList>
    </citation>
    <scope>IDENTIFICATION</scope>
</reference>
<dbReference type="Pfam" id="PF07679">
    <property type="entry name" value="I-set"/>
    <property type="match status" value="1"/>
</dbReference>
<dbReference type="AlphaFoldDB" id="A0A3B3U9V6"/>
<dbReference type="STRING" id="48699.ENSPLAP00000009566"/>
<dbReference type="InterPro" id="IPR013098">
    <property type="entry name" value="Ig_I-set"/>
</dbReference>
<keyword evidence="3" id="KW-1185">Reference proteome</keyword>
<dbReference type="PROSITE" id="PS50835">
    <property type="entry name" value="IG_LIKE"/>
    <property type="match status" value="1"/>
</dbReference>
<dbReference type="SUPFAM" id="SSF48726">
    <property type="entry name" value="Immunoglobulin"/>
    <property type="match status" value="1"/>
</dbReference>
<dbReference type="Gene3D" id="2.60.40.10">
    <property type="entry name" value="Immunoglobulins"/>
    <property type="match status" value="1"/>
</dbReference>
<accession>A0A3B3U9V6</accession>
<dbReference type="Ensembl" id="ENSPLAT00000001007.1">
    <property type="protein sequence ID" value="ENSPLAP00000009566.1"/>
    <property type="gene ID" value="ENSPLAG00000012352.1"/>
</dbReference>
<reference evidence="2" key="1">
    <citation type="submission" date="2025-08" db="UniProtKB">
        <authorList>
            <consortium name="Ensembl"/>
        </authorList>
    </citation>
    <scope>IDENTIFICATION</scope>
</reference>
<dbReference type="GeneTree" id="ENSGT01110000271496"/>
<dbReference type="InterPro" id="IPR036179">
    <property type="entry name" value="Ig-like_dom_sf"/>
</dbReference>
<proteinExistence type="predicted"/>